<dbReference type="PANTHER" id="PTHR19879:SF9">
    <property type="entry name" value="TRANSCRIPTION INITIATION FACTOR TFIID SUBUNIT 5"/>
    <property type="match status" value="1"/>
</dbReference>
<dbReference type="PANTHER" id="PTHR19879">
    <property type="entry name" value="TRANSCRIPTION INITIATION FACTOR TFIID"/>
    <property type="match status" value="1"/>
</dbReference>
<dbReference type="Pfam" id="PF00400">
    <property type="entry name" value="WD40"/>
    <property type="match status" value="5"/>
</dbReference>
<evidence type="ECO:0000256" key="1">
    <source>
        <dbReference type="ARBA" id="ARBA00022574"/>
    </source>
</evidence>
<accession>A0A7S0M883</accession>
<feature type="compositionally biased region" description="Pro residues" evidence="4">
    <location>
        <begin position="453"/>
        <end position="464"/>
    </location>
</feature>
<feature type="repeat" description="WD" evidence="3">
    <location>
        <begin position="115"/>
        <end position="148"/>
    </location>
</feature>
<gene>
    <name evidence="5" type="ORF">CCUR1050_LOCUS9458</name>
</gene>
<evidence type="ECO:0000256" key="3">
    <source>
        <dbReference type="PROSITE-ProRule" id="PRU00221"/>
    </source>
</evidence>
<dbReference type="SMART" id="SM00320">
    <property type="entry name" value="WD40"/>
    <property type="match status" value="7"/>
</dbReference>
<dbReference type="PROSITE" id="PS50294">
    <property type="entry name" value="WD_REPEATS_REGION"/>
    <property type="match status" value="4"/>
</dbReference>
<dbReference type="Gene3D" id="2.130.10.10">
    <property type="entry name" value="YVTN repeat-like/Quinoprotein amine dehydrogenase"/>
    <property type="match status" value="3"/>
</dbReference>
<reference evidence="5" key="1">
    <citation type="submission" date="2021-01" db="EMBL/GenBank/DDBJ databases">
        <authorList>
            <person name="Corre E."/>
            <person name="Pelletier E."/>
            <person name="Niang G."/>
            <person name="Scheremetjew M."/>
            <person name="Finn R."/>
            <person name="Kale V."/>
            <person name="Holt S."/>
            <person name="Cochrane G."/>
            <person name="Meng A."/>
            <person name="Brown T."/>
            <person name="Cohen L."/>
        </authorList>
    </citation>
    <scope>NUCLEOTIDE SEQUENCE</scope>
    <source>
        <strain evidence="5">CCAP979/52</strain>
    </source>
</reference>
<dbReference type="InterPro" id="IPR001680">
    <property type="entry name" value="WD40_rpt"/>
</dbReference>
<dbReference type="InterPro" id="IPR036322">
    <property type="entry name" value="WD40_repeat_dom_sf"/>
</dbReference>
<feature type="repeat" description="WD" evidence="3">
    <location>
        <begin position="210"/>
        <end position="241"/>
    </location>
</feature>
<dbReference type="CDD" id="cd00200">
    <property type="entry name" value="WD40"/>
    <property type="match status" value="1"/>
</dbReference>
<keyword evidence="1 3" id="KW-0853">WD repeat</keyword>
<evidence type="ECO:0000256" key="2">
    <source>
        <dbReference type="ARBA" id="ARBA00022737"/>
    </source>
</evidence>
<feature type="repeat" description="WD" evidence="3">
    <location>
        <begin position="73"/>
        <end position="114"/>
    </location>
</feature>
<dbReference type="InterPro" id="IPR020472">
    <property type="entry name" value="WD40_PAC1"/>
</dbReference>
<sequence length="492" mass="51980">MIDKLWSAVSTSLSDNRLGSHGGTVRSIVTTADGKYAATASGDHTGKIWDLQSKKCLSTLGSTPQNLTGGGIGSGHHHIVTSIDVSPNGDFAVTASYDKCVRIWKVSTGEALAVLQGHMQIINCCRWMPDGHSVLSGSTDGTLRRWSLTCNGDSDLTAFPWGGGIVLEFAFAHCAETALQDDHSDSLEFQRRTRRHRAHRPDMACALVTLVGHEGSVTACDVSDAARVIASAGSDGTVRLWAAGLVTPEAGSRALIRTIPCHARSVVSCRLSPSGSLVASGSLDCTVKVHRVEDGYLYCALAIQGYGQDVAFANRDDRVAVCTGGRKIKIWDVTSGHCVGSLPGVGRPVSSFAVTCDGTAVLGGEDFSVLLLPRPHSLLLPDQLAVAEEYLQGRLERSASTASVDSLASRSWSGRDEELTRPLLHAFPATADPLMSNHVPPAPAQPRKLYPAQPAPSAPEPPPSFTGRAFPLYPAADSGGRPVEPPAFTYPV</sequence>
<protein>
    <recommendedName>
        <fullName evidence="6">Guanine nucleotide-binding protein subunit beta-like protein</fullName>
    </recommendedName>
</protein>
<feature type="region of interest" description="Disordered" evidence="4">
    <location>
        <begin position="431"/>
        <end position="492"/>
    </location>
</feature>
<evidence type="ECO:0000313" key="5">
    <source>
        <dbReference type="EMBL" id="CAD8631778.1"/>
    </source>
</evidence>
<dbReference type="EMBL" id="HBEZ01017080">
    <property type="protein sequence ID" value="CAD8631778.1"/>
    <property type="molecule type" value="Transcribed_RNA"/>
</dbReference>
<dbReference type="PRINTS" id="PR00320">
    <property type="entry name" value="GPROTEINBRPT"/>
</dbReference>
<evidence type="ECO:0008006" key="6">
    <source>
        <dbReference type="Google" id="ProtNLM"/>
    </source>
</evidence>
<feature type="repeat" description="WD" evidence="3">
    <location>
        <begin position="18"/>
        <end position="59"/>
    </location>
</feature>
<dbReference type="PROSITE" id="PS50082">
    <property type="entry name" value="WD_REPEATS_2"/>
    <property type="match status" value="4"/>
</dbReference>
<proteinExistence type="predicted"/>
<organism evidence="5">
    <name type="scientific">Cryptomonas curvata</name>
    <dbReference type="NCBI Taxonomy" id="233186"/>
    <lineage>
        <taxon>Eukaryota</taxon>
        <taxon>Cryptophyceae</taxon>
        <taxon>Cryptomonadales</taxon>
        <taxon>Cryptomonadaceae</taxon>
        <taxon>Cryptomonas</taxon>
    </lineage>
</organism>
<keyword evidence="2" id="KW-0677">Repeat</keyword>
<evidence type="ECO:0000256" key="4">
    <source>
        <dbReference type="SAM" id="MobiDB-lite"/>
    </source>
</evidence>
<dbReference type="InterPro" id="IPR015943">
    <property type="entry name" value="WD40/YVTN_repeat-like_dom_sf"/>
</dbReference>
<name>A0A7S0M883_9CRYP</name>
<dbReference type="AlphaFoldDB" id="A0A7S0M883"/>
<dbReference type="SUPFAM" id="SSF50978">
    <property type="entry name" value="WD40 repeat-like"/>
    <property type="match status" value="1"/>
</dbReference>